<dbReference type="EMBL" id="FODY01000015">
    <property type="protein sequence ID" value="SEP25979.1"/>
    <property type="molecule type" value="Genomic_DNA"/>
</dbReference>
<dbReference type="PROSITE" id="PS00211">
    <property type="entry name" value="ABC_TRANSPORTER_1"/>
    <property type="match status" value="1"/>
</dbReference>
<dbReference type="Proteomes" id="UP000198847">
    <property type="component" value="Unassembled WGS sequence"/>
</dbReference>
<evidence type="ECO:0000313" key="10">
    <source>
        <dbReference type="EMBL" id="SEP25979.1"/>
    </source>
</evidence>
<evidence type="ECO:0000256" key="7">
    <source>
        <dbReference type="ARBA" id="ARBA00023136"/>
    </source>
</evidence>
<gene>
    <name evidence="10" type="ORF">SAMN04490178_11585</name>
</gene>
<comment type="function">
    <text evidence="8">ATP-binding (A) component of a common energy-coupling factor (ECF) ABC-transporter complex.</text>
</comment>
<dbReference type="RefSeq" id="WP_091748059.1">
    <property type="nucleotide sequence ID" value="NZ_FODY01000015.1"/>
</dbReference>
<evidence type="ECO:0000256" key="4">
    <source>
        <dbReference type="ARBA" id="ARBA00022741"/>
    </source>
</evidence>
<dbReference type="GO" id="GO:0042626">
    <property type="term" value="F:ATPase-coupled transmembrane transporter activity"/>
    <property type="evidence" value="ECO:0007669"/>
    <property type="project" value="TreeGrafter"/>
</dbReference>
<dbReference type="FunFam" id="3.40.50.300:FF:000224">
    <property type="entry name" value="Energy-coupling factor transporter ATP-binding protein EcfA"/>
    <property type="match status" value="1"/>
</dbReference>
<comment type="similarity">
    <text evidence="8">Belongs to the ABC transporter superfamily. Energy-coupling factor EcfA family.</text>
</comment>
<feature type="domain" description="ABC transporter" evidence="9">
    <location>
        <begin position="6"/>
        <end position="245"/>
    </location>
</feature>
<dbReference type="OrthoDB" id="197875at2"/>
<reference evidence="10 11" key="1">
    <citation type="submission" date="2016-10" db="EMBL/GenBank/DDBJ databases">
        <authorList>
            <person name="de Groot N.N."/>
        </authorList>
    </citation>
    <scope>NUCLEOTIDE SEQUENCE [LARGE SCALE GENOMIC DNA]</scope>
    <source>
        <strain evidence="10 11">DSM 13305</strain>
    </source>
</reference>
<evidence type="ECO:0000256" key="1">
    <source>
        <dbReference type="ARBA" id="ARBA00004202"/>
    </source>
</evidence>
<evidence type="ECO:0000256" key="2">
    <source>
        <dbReference type="ARBA" id="ARBA00022448"/>
    </source>
</evidence>
<evidence type="ECO:0000256" key="8">
    <source>
        <dbReference type="RuleBase" id="RU365104"/>
    </source>
</evidence>
<dbReference type="InterPro" id="IPR050095">
    <property type="entry name" value="ECF_ABC_transporter_ATP-bd"/>
</dbReference>
<dbReference type="InterPro" id="IPR030946">
    <property type="entry name" value="EcfA2"/>
</dbReference>
<protein>
    <recommendedName>
        <fullName evidence="8">Energy-coupling factor transporter ATP-binding protein EcfA2</fullName>
        <ecNumber evidence="8">7.-.-.-</ecNumber>
    </recommendedName>
</protein>
<keyword evidence="4 8" id="KW-0547">Nucleotide-binding</keyword>
<keyword evidence="6" id="KW-1278">Translocase</keyword>
<comment type="subcellular location">
    <subcellularLocation>
        <location evidence="1 8">Cell membrane</location>
        <topology evidence="1 8">Peripheral membrane protein</topology>
    </subcellularLocation>
</comment>
<dbReference type="PANTHER" id="PTHR43553">
    <property type="entry name" value="HEAVY METAL TRANSPORTER"/>
    <property type="match status" value="1"/>
</dbReference>
<evidence type="ECO:0000256" key="6">
    <source>
        <dbReference type="ARBA" id="ARBA00022967"/>
    </source>
</evidence>
<dbReference type="Gene3D" id="3.40.50.300">
    <property type="entry name" value="P-loop containing nucleotide triphosphate hydrolases"/>
    <property type="match status" value="1"/>
</dbReference>
<dbReference type="PANTHER" id="PTHR43553:SF27">
    <property type="entry name" value="ENERGY-COUPLING FACTOR TRANSPORTER ATP-BINDING PROTEIN ECFA2"/>
    <property type="match status" value="1"/>
</dbReference>
<evidence type="ECO:0000259" key="9">
    <source>
        <dbReference type="PROSITE" id="PS50893"/>
    </source>
</evidence>
<sequence length="288" mass="31649">MSIVLNQVTHIYMRGTPYERTAIADINLEIKPGECIGIIGHTGSGKSTLLQHLNGLLSPTSGEVLLEGVNLKGKGPQILQAKRKIGMVFQYPEHQLFEETIFDDIAFGPRNLGLSEAEVENRVRLAMSFVNVDFNSYAKRSPFQLSGGQMRRVAIAGVIAMQPSYLILDEPSAGLDPKGRSEIFAHIKQLYRETGLTLILVTHHMEEIAEMATRLIVMQKGQVCLDGAPRDIFTKQRQALVQAGVEVPPITALLQSLKKRGLAVEDTVITVPEGIETIAAALRRNKPC</sequence>
<proteinExistence type="inferred from homology"/>
<evidence type="ECO:0000256" key="3">
    <source>
        <dbReference type="ARBA" id="ARBA00022475"/>
    </source>
</evidence>
<dbReference type="InterPro" id="IPR015856">
    <property type="entry name" value="ABC_transpr_CbiO/EcfA_su"/>
</dbReference>
<keyword evidence="3 8" id="KW-1003">Cell membrane</keyword>
<dbReference type="CDD" id="cd03225">
    <property type="entry name" value="ABC_cobalt_CbiO_domain1"/>
    <property type="match status" value="1"/>
</dbReference>
<dbReference type="InterPro" id="IPR003439">
    <property type="entry name" value="ABC_transporter-like_ATP-bd"/>
</dbReference>
<dbReference type="PROSITE" id="PS50893">
    <property type="entry name" value="ABC_TRANSPORTER_2"/>
    <property type="match status" value="1"/>
</dbReference>
<dbReference type="InterPro" id="IPR017871">
    <property type="entry name" value="ABC_transporter-like_CS"/>
</dbReference>
<accession>A0A1H8WEI0</accession>
<dbReference type="EC" id="7.-.-.-" evidence="8"/>
<dbReference type="SMART" id="SM00382">
    <property type="entry name" value="AAA"/>
    <property type="match status" value="1"/>
</dbReference>
<dbReference type="STRING" id="112903.SAMN04490178_11585"/>
<keyword evidence="5 8" id="KW-0067">ATP-binding</keyword>
<evidence type="ECO:0000313" key="11">
    <source>
        <dbReference type="Proteomes" id="UP000198847"/>
    </source>
</evidence>
<dbReference type="NCBIfam" id="TIGR04521">
    <property type="entry name" value="ECF_ATPase_2"/>
    <property type="match status" value="1"/>
</dbReference>
<dbReference type="GO" id="GO:0016887">
    <property type="term" value="F:ATP hydrolysis activity"/>
    <property type="evidence" value="ECO:0007669"/>
    <property type="project" value="InterPro"/>
</dbReference>
<dbReference type="InterPro" id="IPR027417">
    <property type="entry name" value="P-loop_NTPase"/>
</dbReference>
<dbReference type="GO" id="GO:0043190">
    <property type="term" value="C:ATP-binding cassette (ABC) transporter complex"/>
    <property type="evidence" value="ECO:0007669"/>
    <property type="project" value="TreeGrafter"/>
</dbReference>
<dbReference type="SUPFAM" id="SSF52540">
    <property type="entry name" value="P-loop containing nucleoside triphosphate hydrolases"/>
    <property type="match status" value="1"/>
</dbReference>
<dbReference type="GO" id="GO:0005524">
    <property type="term" value="F:ATP binding"/>
    <property type="evidence" value="ECO:0007669"/>
    <property type="project" value="UniProtKB-UniRule"/>
</dbReference>
<dbReference type="Pfam" id="PF00005">
    <property type="entry name" value="ABC_tran"/>
    <property type="match status" value="1"/>
</dbReference>
<dbReference type="AlphaFoldDB" id="A0A1H8WEI0"/>
<evidence type="ECO:0000256" key="5">
    <source>
        <dbReference type="ARBA" id="ARBA00022840"/>
    </source>
</evidence>
<keyword evidence="11" id="KW-1185">Reference proteome</keyword>
<name>A0A1H8WEI0_9FIRM</name>
<comment type="subunit">
    <text evidence="8">Forms a stable energy-coupling factor (ECF) transporter complex composed of 2 membrane-embedded substrate-binding proteins (S component), 2 ATP-binding proteins (A component) and 2 transmembrane proteins (T component).</text>
</comment>
<dbReference type="InterPro" id="IPR003593">
    <property type="entry name" value="AAA+_ATPase"/>
</dbReference>
<keyword evidence="7 8" id="KW-0472">Membrane</keyword>
<keyword evidence="2 8" id="KW-0813">Transport</keyword>
<organism evidence="10 11">
    <name type="scientific">Propionispora vibrioides</name>
    <dbReference type="NCBI Taxonomy" id="112903"/>
    <lineage>
        <taxon>Bacteria</taxon>
        <taxon>Bacillati</taxon>
        <taxon>Bacillota</taxon>
        <taxon>Negativicutes</taxon>
        <taxon>Selenomonadales</taxon>
        <taxon>Sporomusaceae</taxon>
        <taxon>Propionispora</taxon>
    </lineage>
</organism>